<evidence type="ECO:0000313" key="3">
    <source>
        <dbReference type="EnsemblMetazoa" id="ASIC003353-PA"/>
    </source>
</evidence>
<name>A0A084VE25_ANOSI</name>
<gene>
    <name evidence="2" type="ORF">ZHAS_00003353</name>
</gene>
<sequence>MKSTPAQMALVAGAKMAPGRAARGARNEPNPISHHHHHHHHHQHLRAPEGTRGKTPPRGVTVTFIAPGGRDRNRPWFRDRS</sequence>
<dbReference type="AlphaFoldDB" id="A0A084VE25"/>
<dbReference type="EMBL" id="KE524773">
    <property type="protein sequence ID" value="KFB36219.1"/>
    <property type="molecule type" value="Genomic_DNA"/>
</dbReference>
<keyword evidence="4" id="KW-1185">Reference proteome</keyword>
<protein>
    <submittedName>
        <fullName evidence="2 3">Uncharacterized protein</fullName>
    </submittedName>
</protein>
<evidence type="ECO:0000313" key="2">
    <source>
        <dbReference type="EMBL" id="KFB36219.1"/>
    </source>
</evidence>
<feature type="compositionally biased region" description="Basic and acidic residues" evidence="1">
    <location>
        <begin position="69"/>
        <end position="81"/>
    </location>
</feature>
<feature type="region of interest" description="Disordered" evidence="1">
    <location>
        <begin position="15"/>
        <end position="81"/>
    </location>
</feature>
<evidence type="ECO:0000256" key="1">
    <source>
        <dbReference type="SAM" id="MobiDB-lite"/>
    </source>
</evidence>
<dbReference type="VEuPathDB" id="VectorBase:ASIC003353"/>
<reference evidence="3" key="2">
    <citation type="submission" date="2020-05" db="UniProtKB">
        <authorList>
            <consortium name="EnsemblMetazoa"/>
        </authorList>
    </citation>
    <scope>IDENTIFICATION</scope>
</reference>
<dbReference type="EnsemblMetazoa" id="ASIC003353-RA">
    <property type="protein sequence ID" value="ASIC003353-PA"/>
    <property type="gene ID" value="ASIC003353"/>
</dbReference>
<reference evidence="2 4" key="1">
    <citation type="journal article" date="2014" name="BMC Genomics">
        <title>Genome sequence of Anopheles sinensis provides insight into genetics basis of mosquito competence for malaria parasites.</title>
        <authorList>
            <person name="Zhou D."/>
            <person name="Zhang D."/>
            <person name="Ding G."/>
            <person name="Shi L."/>
            <person name="Hou Q."/>
            <person name="Ye Y."/>
            <person name="Xu Y."/>
            <person name="Zhou H."/>
            <person name="Xiong C."/>
            <person name="Li S."/>
            <person name="Yu J."/>
            <person name="Hong S."/>
            <person name="Yu X."/>
            <person name="Zou P."/>
            <person name="Chen C."/>
            <person name="Chang X."/>
            <person name="Wang W."/>
            <person name="Lv Y."/>
            <person name="Sun Y."/>
            <person name="Ma L."/>
            <person name="Shen B."/>
            <person name="Zhu C."/>
        </authorList>
    </citation>
    <scope>NUCLEOTIDE SEQUENCE [LARGE SCALE GENOMIC DNA]</scope>
</reference>
<dbReference type="Proteomes" id="UP000030765">
    <property type="component" value="Unassembled WGS sequence"/>
</dbReference>
<organism evidence="2">
    <name type="scientific">Anopheles sinensis</name>
    <name type="common">Mosquito</name>
    <dbReference type="NCBI Taxonomy" id="74873"/>
    <lineage>
        <taxon>Eukaryota</taxon>
        <taxon>Metazoa</taxon>
        <taxon>Ecdysozoa</taxon>
        <taxon>Arthropoda</taxon>
        <taxon>Hexapoda</taxon>
        <taxon>Insecta</taxon>
        <taxon>Pterygota</taxon>
        <taxon>Neoptera</taxon>
        <taxon>Endopterygota</taxon>
        <taxon>Diptera</taxon>
        <taxon>Nematocera</taxon>
        <taxon>Culicoidea</taxon>
        <taxon>Culicidae</taxon>
        <taxon>Anophelinae</taxon>
        <taxon>Anopheles</taxon>
    </lineage>
</organism>
<accession>A0A084VE25</accession>
<proteinExistence type="predicted"/>
<evidence type="ECO:0000313" key="4">
    <source>
        <dbReference type="Proteomes" id="UP000030765"/>
    </source>
</evidence>
<feature type="compositionally biased region" description="Basic residues" evidence="1">
    <location>
        <begin position="33"/>
        <end position="45"/>
    </location>
</feature>
<dbReference type="EMBL" id="ATLV01012219">
    <property type="status" value="NOT_ANNOTATED_CDS"/>
    <property type="molecule type" value="Genomic_DNA"/>
</dbReference>